<dbReference type="PANTHER" id="PTHR43767">
    <property type="entry name" value="LONG-CHAIN-FATTY-ACID--COA LIGASE"/>
    <property type="match status" value="1"/>
</dbReference>
<sequence>VTNISDNPWIKHYPDGVEWDAPIHKCSLYSYIETSANQHGTQPAIDFLDRKTTYSELRQQIAHAARGLQELGAKKGTRIGLCLPNTPYSVIFYFATLKIGGTVVNFNPLYVEKEIAYQI</sequence>
<dbReference type="Gene3D" id="3.40.50.980">
    <property type="match status" value="1"/>
</dbReference>
<dbReference type="InterPro" id="IPR050237">
    <property type="entry name" value="ATP-dep_AMP-bd_enzyme"/>
</dbReference>
<feature type="non-terminal residue" evidence="2">
    <location>
        <position position="1"/>
    </location>
</feature>
<dbReference type="EMBL" id="UINC01229482">
    <property type="protein sequence ID" value="SVE61208.1"/>
    <property type="molecule type" value="Genomic_DNA"/>
</dbReference>
<feature type="domain" description="AMP-dependent synthetase/ligase" evidence="1">
    <location>
        <begin position="33"/>
        <end position="119"/>
    </location>
</feature>
<reference evidence="2" key="1">
    <citation type="submission" date="2018-05" db="EMBL/GenBank/DDBJ databases">
        <authorList>
            <person name="Lanie J.A."/>
            <person name="Ng W.-L."/>
            <person name="Kazmierczak K.M."/>
            <person name="Andrzejewski T.M."/>
            <person name="Davidsen T.M."/>
            <person name="Wayne K.J."/>
            <person name="Tettelin H."/>
            <person name="Glass J.I."/>
            <person name="Rusch D."/>
            <person name="Podicherti R."/>
            <person name="Tsui H.-C.T."/>
            <person name="Winkler M.E."/>
        </authorList>
    </citation>
    <scope>NUCLEOTIDE SEQUENCE</scope>
</reference>
<dbReference type="InterPro" id="IPR000873">
    <property type="entry name" value="AMP-dep_synth/lig_dom"/>
</dbReference>
<dbReference type="PANTHER" id="PTHR43767:SF1">
    <property type="entry name" value="NONRIBOSOMAL PEPTIDE SYNTHASE PES1 (EUROFUNG)-RELATED"/>
    <property type="match status" value="1"/>
</dbReference>
<proteinExistence type="predicted"/>
<feature type="non-terminal residue" evidence="2">
    <location>
        <position position="119"/>
    </location>
</feature>
<name>A0A383EYL1_9ZZZZ</name>
<evidence type="ECO:0000259" key="1">
    <source>
        <dbReference type="Pfam" id="PF00501"/>
    </source>
</evidence>
<evidence type="ECO:0000313" key="2">
    <source>
        <dbReference type="EMBL" id="SVE61208.1"/>
    </source>
</evidence>
<accession>A0A383EYL1</accession>
<organism evidence="2">
    <name type="scientific">marine metagenome</name>
    <dbReference type="NCBI Taxonomy" id="408172"/>
    <lineage>
        <taxon>unclassified sequences</taxon>
        <taxon>metagenomes</taxon>
        <taxon>ecological metagenomes</taxon>
    </lineage>
</organism>
<gene>
    <name evidence="2" type="ORF">METZ01_LOCUS514062</name>
</gene>
<dbReference type="Pfam" id="PF00501">
    <property type="entry name" value="AMP-binding"/>
    <property type="match status" value="1"/>
</dbReference>
<dbReference type="AlphaFoldDB" id="A0A383EYL1"/>
<protein>
    <recommendedName>
        <fullName evidence="1">AMP-dependent synthetase/ligase domain-containing protein</fullName>
    </recommendedName>
</protein>
<dbReference type="SUPFAM" id="SSF56801">
    <property type="entry name" value="Acetyl-CoA synthetase-like"/>
    <property type="match status" value="1"/>
</dbReference>